<evidence type="ECO:0000256" key="9">
    <source>
        <dbReference type="RuleBase" id="RU365093"/>
    </source>
</evidence>
<dbReference type="Proteomes" id="UP000249524">
    <property type="component" value="Unassembled WGS sequence"/>
</dbReference>
<dbReference type="InterPro" id="IPR006144">
    <property type="entry name" value="Secretion_HlyD_CS"/>
</dbReference>
<dbReference type="InterPro" id="IPR058982">
    <property type="entry name" value="Beta-barrel_AprE"/>
</dbReference>
<dbReference type="OrthoDB" id="9810980at2"/>
<dbReference type="GO" id="GO:0005886">
    <property type="term" value="C:plasma membrane"/>
    <property type="evidence" value="ECO:0007669"/>
    <property type="project" value="UniProtKB-SubCell"/>
</dbReference>
<evidence type="ECO:0000256" key="8">
    <source>
        <dbReference type="ARBA" id="ARBA00023136"/>
    </source>
</evidence>
<dbReference type="EMBL" id="QFYS01000005">
    <property type="protein sequence ID" value="RAK65017.1"/>
    <property type="molecule type" value="Genomic_DNA"/>
</dbReference>
<evidence type="ECO:0000256" key="6">
    <source>
        <dbReference type="ARBA" id="ARBA00022692"/>
    </source>
</evidence>
<evidence type="ECO:0000256" key="2">
    <source>
        <dbReference type="ARBA" id="ARBA00009477"/>
    </source>
</evidence>
<dbReference type="NCBIfam" id="TIGR01843">
    <property type="entry name" value="type_I_hlyD"/>
    <property type="match status" value="1"/>
</dbReference>
<evidence type="ECO:0000256" key="4">
    <source>
        <dbReference type="ARBA" id="ARBA00022475"/>
    </source>
</evidence>
<protein>
    <recommendedName>
        <fullName evidence="9">Membrane fusion protein (MFP) family protein</fullName>
    </recommendedName>
</protein>
<dbReference type="InterPro" id="IPR050739">
    <property type="entry name" value="MFP"/>
</dbReference>
<dbReference type="InterPro" id="IPR010129">
    <property type="entry name" value="T1SS_HlyD"/>
</dbReference>
<evidence type="ECO:0000259" key="12">
    <source>
        <dbReference type="Pfam" id="PF26002"/>
    </source>
</evidence>
<keyword evidence="8" id="KW-0472">Membrane</keyword>
<keyword evidence="7" id="KW-1133">Transmembrane helix</keyword>
<feature type="domain" description="AprE-like long alpha-helical hairpin" evidence="11">
    <location>
        <begin position="76"/>
        <end position="265"/>
    </location>
</feature>
<keyword evidence="14" id="KW-1185">Reference proteome</keyword>
<evidence type="ECO:0000256" key="1">
    <source>
        <dbReference type="ARBA" id="ARBA00004377"/>
    </source>
</evidence>
<evidence type="ECO:0000256" key="10">
    <source>
        <dbReference type="SAM" id="Coils"/>
    </source>
</evidence>
<evidence type="ECO:0000256" key="3">
    <source>
        <dbReference type="ARBA" id="ARBA00022448"/>
    </source>
</evidence>
<dbReference type="PANTHER" id="PTHR30386">
    <property type="entry name" value="MEMBRANE FUSION SUBUNIT OF EMRAB-TOLC MULTIDRUG EFFLUX PUMP"/>
    <property type="match status" value="1"/>
</dbReference>
<dbReference type="PRINTS" id="PR01490">
    <property type="entry name" value="RTXTOXIND"/>
</dbReference>
<dbReference type="Pfam" id="PF25994">
    <property type="entry name" value="HH_AprE"/>
    <property type="match status" value="1"/>
</dbReference>
<keyword evidence="5 9" id="KW-0997">Cell inner membrane</keyword>
<evidence type="ECO:0000256" key="5">
    <source>
        <dbReference type="ARBA" id="ARBA00022519"/>
    </source>
</evidence>
<dbReference type="AlphaFoldDB" id="A0A328BDK9"/>
<keyword evidence="4 9" id="KW-1003">Cell membrane</keyword>
<proteinExistence type="inferred from homology"/>
<dbReference type="Gene3D" id="2.40.30.170">
    <property type="match status" value="1"/>
</dbReference>
<dbReference type="PROSITE" id="PS00543">
    <property type="entry name" value="HLYD_FAMILY"/>
    <property type="match status" value="1"/>
</dbReference>
<dbReference type="PANTHER" id="PTHR30386:SF17">
    <property type="entry name" value="ALKALINE PROTEASE SECRETION PROTEIN APRE"/>
    <property type="match status" value="1"/>
</dbReference>
<evidence type="ECO:0000313" key="14">
    <source>
        <dbReference type="Proteomes" id="UP000249524"/>
    </source>
</evidence>
<dbReference type="InterPro" id="IPR058781">
    <property type="entry name" value="HH_AprE-like"/>
</dbReference>
<dbReference type="Gene3D" id="1.10.287.1490">
    <property type="match status" value="1"/>
</dbReference>
<comment type="subcellular location">
    <subcellularLocation>
        <location evidence="1 9">Cell inner membrane</location>
        <topology evidence="1 9">Single-pass membrane protein</topology>
    </subcellularLocation>
</comment>
<organism evidence="13 14">
    <name type="scientific">Phenylobacterium kunshanense</name>
    <dbReference type="NCBI Taxonomy" id="1445034"/>
    <lineage>
        <taxon>Bacteria</taxon>
        <taxon>Pseudomonadati</taxon>
        <taxon>Pseudomonadota</taxon>
        <taxon>Alphaproteobacteria</taxon>
        <taxon>Caulobacterales</taxon>
        <taxon>Caulobacteraceae</taxon>
        <taxon>Phenylobacterium</taxon>
    </lineage>
</organism>
<evidence type="ECO:0000256" key="7">
    <source>
        <dbReference type="ARBA" id="ARBA00022989"/>
    </source>
</evidence>
<feature type="coiled-coil region" evidence="10">
    <location>
        <begin position="151"/>
        <end position="178"/>
    </location>
</feature>
<evidence type="ECO:0000313" key="13">
    <source>
        <dbReference type="EMBL" id="RAK65017.1"/>
    </source>
</evidence>
<dbReference type="GO" id="GO:0009306">
    <property type="term" value="P:protein secretion"/>
    <property type="evidence" value="ECO:0007669"/>
    <property type="project" value="InterPro"/>
</dbReference>
<name>A0A328BDK9_9CAUL</name>
<comment type="caution">
    <text evidence="13">The sequence shown here is derived from an EMBL/GenBank/DDBJ whole genome shotgun (WGS) entry which is preliminary data.</text>
</comment>
<gene>
    <name evidence="13" type="ORF">DJ019_12015</name>
</gene>
<dbReference type="Pfam" id="PF26002">
    <property type="entry name" value="Beta-barrel_AprE"/>
    <property type="match status" value="1"/>
</dbReference>
<keyword evidence="3 9" id="KW-0813">Transport</keyword>
<sequence>MIVGAGVIGACVVGLGLWASVTPVATGITAQAEVRADAMRKTLRHKDVGVVKQILAKEGQFVRAQQPLLLFNDVEARAAVDVMQNQYDTLLAQNARFTAEAMGRTALEFPAELTARMSEPAVAALIRDQQFLFTSRQQLFQSQSAVLMQRVDQQQSQVQGLQAQLDSVSEQVRLTQEELDGYRKLNEQGFAPKTLILRYERTLAELGGRRGQLAAEMARIRQQMGETRLQLSSLRNERQSQAAEGLRDSQAKLSDVIPRLTTARQNLAATVVRSPVDGYVFNLTQFTVGGVVGAGEVMMDVVPAGVPLTLTASIKPEDVDSVHEGMPAKVRLTGLNQRFNDALDAKVAVVSKDRIVNEKAGTASYRVDLKIAPTELTKLKKGVQLTPGMPASALIVTGERTVMGFLISPITETLQDAFREE</sequence>
<comment type="similarity">
    <text evidence="2 9">Belongs to the membrane fusion protein (MFP) (TC 8.A.1) family.</text>
</comment>
<keyword evidence="6" id="KW-0812">Transmembrane</keyword>
<feature type="domain" description="AprE-like beta-barrel" evidence="12">
    <location>
        <begin position="308"/>
        <end position="398"/>
    </location>
</feature>
<keyword evidence="10" id="KW-0175">Coiled coil</keyword>
<evidence type="ECO:0000259" key="11">
    <source>
        <dbReference type="Pfam" id="PF25994"/>
    </source>
</evidence>
<reference evidence="13 14" key="1">
    <citation type="submission" date="2018-05" db="EMBL/GenBank/DDBJ databases">
        <authorList>
            <person name="Lanie J.A."/>
            <person name="Ng W.-L."/>
            <person name="Kazmierczak K.M."/>
            <person name="Andrzejewski T.M."/>
            <person name="Davidsen T.M."/>
            <person name="Wayne K.J."/>
            <person name="Tettelin H."/>
            <person name="Glass J.I."/>
            <person name="Rusch D."/>
            <person name="Podicherti R."/>
            <person name="Tsui H.-C.T."/>
            <person name="Winkler M.E."/>
        </authorList>
    </citation>
    <scope>NUCLEOTIDE SEQUENCE [LARGE SCALE GENOMIC DNA]</scope>
    <source>
        <strain evidence="13 14">BUT-10</strain>
    </source>
</reference>
<accession>A0A328BDK9</accession>